<dbReference type="Proteomes" id="UP000238426">
    <property type="component" value="Unassembled WGS sequence"/>
</dbReference>
<keyword evidence="1" id="KW-0812">Transmembrane</keyword>
<dbReference type="InterPro" id="IPR029787">
    <property type="entry name" value="Nucleotide_cyclase"/>
</dbReference>
<dbReference type="CDD" id="cd07302">
    <property type="entry name" value="CHD"/>
    <property type="match status" value="1"/>
</dbReference>
<evidence type="ECO:0000256" key="1">
    <source>
        <dbReference type="SAM" id="Phobius"/>
    </source>
</evidence>
<evidence type="ECO:0000313" key="3">
    <source>
        <dbReference type="EMBL" id="PSG89428.1"/>
    </source>
</evidence>
<evidence type="ECO:0000259" key="2">
    <source>
        <dbReference type="PROSITE" id="PS50125"/>
    </source>
</evidence>
<keyword evidence="1" id="KW-1133">Transmembrane helix</keyword>
<dbReference type="SUPFAM" id="SSF55073">
    <property type="entry name" value="Nucleotide cyclase"/>
    <property type="match status" value="1"/>
</dbReference>
<dbReference type="GO" id="GO:0035556">
    <property type="term" value="P:intracellular signal transduction"/>
    <property type="evidence" value="ECO:0007669"/>
    <property type="project" value="InterPro"/>
</dbReference>
<sequence length="358" mass="42157">MYNIGFYIKRFFSLLFTSIIFWCLAFSFFIMIRYFAFSQEITENNNDQIPITQWLDFGIWIGVVLGIFYGIIEFLFERYLLKKQSIFLIILEKAFLYLIILILSTTFISFLVESRLDKDIPNGSLWWLRSNTFWLVVGYFIIMSQILAFYKMANKKFGNGVLFNLLIGYYKNPQEEKRIFMFLDLKSSTTIAEQLGHLKYSRLIQDCFYDLNMVLNRYSAEVYQYVGDEAVINWKYKRGIKNNNCLKIYFAFNARIQRRKKYYLKKYGVLPNFKAGVHGGILTVTEVGVVKKEIAYHGDVINTCSRIQEECNTYGVSLLISDDIFKEVKKSTYKFSNLGNILLKGKEEPLKIYSVELE</sequence>
<dbReference type="PROSITE" id="PS50125">
    <property type="entry name" value="GUANYLATE_CYCLASE_2"/>
    <property type="match status" value="1"/>
</dbReference>
<keyword evidence="4" id="KW-1185">Reference proteome</keyword>
<name>A0A2T1NBD0_9FLAO</name>
<feature type="transmembrane region" description="Helical" evidence="1">
    <location>
        <begin position="57"/>
        <end position="76"/>
    </location>
</feature>
<feature type="transmembrane region" description="Helical" evidence="1">
    <location>
        <begin position="88"/>
        <end position="112"/>
    </location>
</feature>
<evidence type="ECO:0000313" key="4">
    <source>
        <dbReference type="Proteomes" id="UP000238426"/>
    </source>
</evidence>
<proteinExistence type="predicted"/>
<dbReference type="Pfam" id="PF00211">
    <property type="entry name" value="Guanylate_cyc"/>
    <property type="match status" value="1"/>
</dbReference>
<accession>A0A2T1NBD0</accession>
<reference evidence="3 4" key="1">
    <citation type="submission" date="2018-03" db="EMBL/GenBank/DDBJ databases">
        <title>Mesoflavibacter sp. HG37 and Mesoflavibacter sp. HG96 sp.nov., two marine bacteria isolated from seawater of Western Pacific Ocean.</title>
        <authorList>
            <person name="Cheng H."/>
            <person name="Wu Y.-H."/>
            <person name="Guo L.-L."/>
            <person name="Xu X.-W."/>
        </authorList>
    </citation>
    <scope>NUCLEOTIDE SEQUENCE [LARGE SCALE GENOMIC DNA]</scope>
    <source>
        <strain evidence="3 4">KCTC 32269</strain>
    </source>
</reference>
<organism evidence="3 4">
    <name type="scientific">Aurantibacter aestuarii</name>
    <dbReference type="NCBI Taxonomy" id="1266046"/>
    <lineage>
        <taxon>Bacteria</taxon>
        <taxon>Pseudomonadati</taxon>
        <taxon>Bacteroidota</taxon>
        <taxon>Flavobacteriia</taxon>
        <taxon>Flavobacteriales</taxon>
        <taxon>Flavobacteriaceae</taxon>
        <taxon>Aurantibacter</taxon>
    </lineage>
</organism>
<feature type="transmembrane region" description="Helical" evidence="1">
    <location>
        <begin position="132"/>
        <end position="150"/>
    </location>
</feature>
<keyword evidence="1" id="KW-0472">Membrane</keyword>
<dbReference type="GO" id="GO:0004016">
    <property type="term" value="F:adenylate cyclase activity"/>
    <property type="evidence" value="ECO:0007669"/>
    <property type="project" value="UniProtKB-ARBA"/>
</dbReference>
<dbReference type="GO" id="GO:0009190">
    <property type="term" value="P:cyclic nucleotide biosynthetic process"/>
    <property type="evidence" value="ECO:0007669"/>
    <property type="project" value="InterPro"/>
</dbReference>
<feature type="transmembrane region" description="Helical" evidence="1">
    <location>
        <begin position="12"/>
        <end position="37"/>
    </location>
</feature>
<dbReference type="EMBL" id="PXOQ01000008">
    <property type="protein sequence ID" value="PSG89428.1"/>
    <property type="molecule type" value="Genomic_DNA"/>
</dbReference>
<dbReference type="AlphaFoldDB" id="A0A2T1NBD0"/>
<dbReference type="InterPro" id="IPR001054">
    <property type="entry name" value="A/G_cyclase"/>
</dbReference>
<comment type="caution">
    <text evidence="3">The sequence shown here is derived from an EMBL/GenBank/DDBJ whole genome shotgun (WGS) entry which is preliminary data.</text>
</comment>
<gene>
    <name evidence="3" type="ORF">C7H52_06545</name>
</gene>
<dbReference type="Gene3D" id="3.30.70.1230">
    <property type="entry name" value="Nucleotide cyclase"/>
    <property type="match status" value="1"/>
</dbReference>
<dbReference type="OrthoDB" id="9768499at2"/>
<feature type="domain" description="Guanylate cyclase" evidence="2">
    <location>
        <begin position="179"/>
        <end position="308"/>
    </location>
</feature>
<protein>
    <submittedName>
        <fullName evidence="3">Adenylate/guanylate cyclase domain-containing protein</fullName>
    </submittedName>
</protein>